<reference evidence="4" key="1">
    <citation type="journal article" date="2006" name="PLoS Biol.">
        <title>Macronuclear genome sequence of the ciliate Tetrahymena thermophila, a model eukaryote.</title>
        <authorList>
            <person name="Eisen J.A."/>
            <person name="Coyne R.S."/>
            <person name="Wu M."/>
            <person name="Wu D."/>
            <person name="Thiagarajan M."/>
            <person name="Wortman J.R."/>
            <person name="Badger J.H."/>
            <person name="Ren Q."/>
            <person name="Amedeo P."/>
            <person name="Jones K.M."/>
            <person name="Tallon L.J."/>
            <person name="Delcher A.L."/>
            <person name="Salzberg S.L."/>
            <person name="Silva J.C."/>
            <person name="Haas B.J."/>
            <person name="Majoros W.H."/>
            <person name="Farzad M."/>
            <person name="Carlton J.M."/>
            <person name="Smith R.K. Jr."/>
            <person name="Garg J."/>
            <person name="Pearlman R.E."/>
            <person name="Karrer K.M."/>
            <person name="Sun L."/>
            <person name="Manning G."/>
            <person name="Elde N.C."/>
            <person name="Turkewitz A.P."/>
            <person name="Asai D.J."/>
            <person name="Wilkes D.E."/>
            <person name="Wang Y."/>
            <person name="Cai H."/>
            <person name="Collins K."/>
            <person name="Stewart B.A."/>
            <person name="Lee S.R."/>
            <person name="Wilamowska K."/>
            <person name="Weinberg Z."/>
            <person name="Ruzzo W.L."/>
            <person name="Wloga D."/>
            <person name="Gaertig J."/>
            <person name="Frankel J."/>
            <person name="Tsao C.-C."/>
            <person name="Gorovsky M.A."/>
            <person name="Keeling P.J."/>
            <person name="Waller R.F."/>
            <person name="Patron N.J."/>
            <person name="Cherry J.M."/>
            <person name="Stover N.A."/>
            <person name="Krieger C.J."/>
            <person name="del Toro C."/>
            <person name="Ryder H.F."/>
            <person name="Williamson S.C."/>
            <person name="Barbeau R.A."/>
            <person name="Hamilton E.P."/>
            <person name="Orias E."/>
        </authorList>
    </citation>
    <scope>NUCLEOTIDE SEQUENCE [LARGE SCALE GENOMIC DNA]</scope>
    <source>
        <strain evidence="4">SB210</strain>
    </source>
</reference>
<evidence type="ECO:0000256" key="2">
    <source>
        <dbReference type="SAM" id="SignalP"/>
    </source>
</evidence>
<feature type="transmembrane region" description="Helical" evidence="1">
    <location>
        <begin position="142"/>
        <end position="161"/>
    </location>
</feature>
<keyword evidence="2" id="KW-0732">Signal</keyword>
<proteinExistence type="predicted"/>
<protein>
    <submittedName>
        <fullName evidence="3">Cell surface immobilization antigen</fullName>
    </submittedName>
</protein>
<evidence type="ECO:0000256" key="1">
    <source>
        <dbReference type="SAM" id="Phobius"/>
    </source>
</evidence>
<evidence type="ECO:0000313" key="3">
    <source>
        <dbReference type="EMBL" id="EAR91298.1"/>
    </source>
</evidence>
<keyword evidence="1" id="KW-1133">Transmembrane helix</keyword>
<dbReference type="InParanoid" id="Q232A2"/>
<dbReference type="AlphaFoldDB" id="Q232A2"/>
<dbReference type="HOGENOM" id="CLU_1672803_0_0_1"/>
<dbReference type="InterPro" id="IPR009670">
    <property type="entry name" value="SerH"/>
</dbReference>
<dbReference type="EMBL" id="GG662786">
    <property type="protein sequence ID" value="EAR91298.1"/>
    <property type="molecule type" value="Genomic_DNA"/>
</dbReference>
<keyword evidence="4" id="KW-1185">Reference proteome</keyword>
<accession>Q232A2</accession>
<organism evidence="3 4">
    <name type="scientific">Tetrahymena thermophila (strain SB210)</name>
    <dbReference type="NCBI Taxonomy" id="312017"/>
    <lineage>
        <taxon>Eukaryota</taxon>
        <taxon>Sar</taxon>
        <taxon>Alveolata</taxon>
        <taxon>Ciliophora</taxon>
        <taxon>Intramacronucleata</taxon>
        <taxon>Oligohymenophorea</taxon>
        <taxon>Hymenostomatida</taxon>
        <taxon>Tetrahymenina</taxon>
        <taxon>Tetrahymenidae</taxon>
        <taxon>Tetrahymena</taxon>
    </lineage>
</organism>
<feature type="chain" id="PRO_5004201495" evidence="2">
    <location>
        <begin position="19"/>
        <end position="162"/>
    </location>
</feature>
<dbReference type="GeneID" id="7834154"/>
<evidence type="ECO:0000313" key="4">
    <source>
        <dbReference type="Proteomes" id="UP000009168"/>
    </source>
</evidence>
<sequence length="162" mass="16135">MTILKLFIASLLVSQIFATQGADVACTSSSCANSGVCPAVPTAPTGLNWVNGSSGNCAINSCPASTSSGLTGASDLFCKSCPGTANGSVQAVFANTALTGCVAASATCGSTRTANQWTNADCLACNGTSAQYAKSDKSGCQATAFSSIIILSSVLFLISFLF</sequence>
<gene>
    <name evidence="3" type="ORF">TTHERM_00733950</name>
</gene>
<keyword evidence="1" id="KW-0812">Transmembrane</keyword>
<keyword evidence="1" id="KW-0472">Membrane</keyword>
<dbReference type="RefSeq" id="XP_001011543.1">
    <property type="nucleotide sequence ID" value="XM_001011543.3"/>
</dbReference>
<feature type="signal peptide" evidence="2">
    <location>
        <begin position="1"/>
        <end position="18"/>
    </location>
</feature>
<dbReference type="Proteomes" id="UP000009168">
    <property type="component" value="Unassembled WGS sequence"/>
</dbReference>
<dbReference type="KEGG" id="tet:TTHERM_00733950"/>
<name>Q232A2_TETTS</name>
<dbReference type="Pfam" id="PF06873">
    <property type="entry name" value="SerH"/>
    <property type="match status" value="1"/>
</dbReference>